<proteinExistence type="predicted"/>
<dbReference type="EMBL" id="UINC01154700">
    <property type="protein sequence ID" value="SVD50127.1"/>
    <property type="molecule type" value="Genomic_DNA"/>
</dbReference>
<name>A0A382VUC6_9ZZZZ</name>
<feature type="non-terminal residue" evidence="1">
    <location>
        <position position="158"/>
    </location>
</feature>
<dbReference type="AlphaFoldDB" id="A0A382VUC6"/>
<gene>
    <name evidence="1" type="ORF">METZ01_LOCUS402981</name>
</gene>
<organism evidence="1">
    <name type="scientific">marine metagenome</name>
    <dbReference type="NCBI Taxonomy" id="408172"/>
    <lineage>
        <taxon>unclassified sequences</taxon>
        <taxon>metagenomes</taxon>
        <taxon>ecological metagenomes</taxon>
    </lineage>
</organism>
<evidence type="ECO:0000313" key="1">
    <source>
        <dbReference type="EMBL" id="SVD50127.1"/>
    </source>
</evidence>
<accession>A0A382VUC6</accession>
<sequence>MVKKVLPPLNEENQVPNIATSGEWKAEDATFLAKLAKGLKMGGEEIISATDIVSVPDVWARVLIVRNGLLDNNPSIVNEWRGTLALLALAPYYKHIYELSSNIVNIQDIKNNPYSGGTPSNQGMTHIGKIFFDVKPLDTMAQDQDWNAIGVLNFNKSA</sequence>
<reference evidence="1" key="1">
    <citation type="submission" date="2018-05" db="EMBL/GenBank/DDBJ databases">
        <authorList>
            <person name="Lanie J.A."/>
            <person name="Ng W.-L."/>
            <person name="Kazmierczak K.M."/>
            <person name="Andrzejewski T.M."/>
            <person name="Davidsen T.M."/>
            <person name="Wayne K.J."/>
            <person name="Tettelin H."/>
            <person name="Glass J.I."/>
            <person name="Rusch D."/>
            <person name="Podicherti R."/>
            <person name="Tsui H.-C.T."/>
            <person name="Winkler M.E."/>
        </authorList>
    </citation>
    <scope>NUCLEOTIDE SEQUENCE</scope>
</reference>
<protein>
    <submittedName>
        <fullName evidence="1">Uncharacterized protein</fullName>
    </submittedName>
</protein>